<protein>
    <submittedName>
        <fullName evidence="1">Uncharacterized protein</fullName>
    </submittedName>
</protein>
<comment type="caution">
    <text evidence="1">The sequence shown here is derived from an EMBL/GenBank/DDBJ whole genome shotgun (WGS) entry which is preliminary data.</text>
</comment>
<evidence type="ECO:0000313" key="1">
    <source>
        <dbReference type="EMBL" id="MPC57391.1"/>
    </source>
</evidence>
<organism evidence="1 2">
    <name type="scientific">Portunus trituberculatus</name>
    <name type="common">Swimming crab</name>
    <name type="synonym">Neptunus trituberculatus</name>
    <dbReference type="NCBI Taxonomy" id="210409"/>
    <lineage>
        <taxon>Eukaryota</taxon>
        <taxon>Metazoa</taxon>
        <taxon>Ecdysozoa</taxon>
        <taxon>Arthropoda</taxon>
        <taxon>Crustacea</taxon>
        <taxon>Multicrustacea</taxon>
        <taxon>Malacostraca</taxon>
        <taxon>Eumalacostraca</taxon>
        <taxon>Eucarida</taxon>
        <taxon>Decapoda</taxon>
        <taxon>Pleocyemata</taxon>
        <taxon>Brachyura</taxon>
        <taxon>Eubrachyura</taxon>
        <taxon>Portunoidea</taxon>
        <taxon>Portunidae</taxon>
        <taxon>Portuninae</taxon>
        <taxon>Portunus</taxon>
    </lineage>
</organism>
<proteinExistence type="predicted"/>
<sequence>METEERRETTPPVIESPQTFTHYSAMLKRTPSPFGQVVADTCTLALMPKRPTECMIYVPFSVFAFDTLSPDEEVQRAINDPRNPSRYKLIMQERQNRMSRA</sequence>
<gene>
    <name evidence="1" type="ORF">E2C01_051370</name>
</gene>
<name>A0A5B7GBE7_PORTR</name>
<dbReference type="AlphaFoldDB" id="A0A5B7GBE7"/>
<accession>A0A5B7GBE7</accession>
<evidence type="ECO:0000313" key="2">
    <source>
        <dbReference type="Proteomes" id="UP000324222"/>
    </source>
</evidence>
<dbReference type="EMBL" id="VSRR010014749">
    <property type="protein sequence ID" value="MPC57391.1"/>
    <property type="molecule type" value="Genomic_DNA"/>
</dbReference>
<dbReference type="Proteomes" id="UP000324222">
    <property type="component" value="Unassembled WGS sequence"/>
</dbReference>
<reference evidence="1 2" key="1">
    <citation type="submission" date="2019-05" db="EMBL/GenBank/DDBJ databases">
        <title>Another draft genome of Portunus trituberculatus and its Hox gene families provides insights of decapod evolution.</title>
        <authorList>
            <person name="Jeong J.-H."/>
            <person name="Song I."/>
            <person name="Kim S."/>
            <person name="Choi T."/>
            <person name="Kim D."/>
            <person name="Ryu S."/>
            <person name="Kim W."/>
        </authorList>
    </citation>
    <scope>NUCLEOTIDE SEQUENCE [LARGE SCALE GENOMIC DNA]</scope>
    <source>
        <tissue evidence="1">Muscle</tissue>
    </source>
</reference>
<keyword evidence="2" id="KW-1185">Reference proteome</keyword>